<reference evidence="1 2" key="1">
    <citation type="journal article" date="2013" name="Curr. Biol.">
        <title>The Genome of the Foraminiferan Reticulomyxa filosa.</title>
        <authorList>
            <person name="Glockner G."/>
            <person name="Hulsmann N."/>
            <person name="Schleicher M."/>
            <person name="Noegel A.A."/>
            <person name="Eichinger L."/>
            <person name="Gallinger C."/>
            <person name="Pawlowski J."/>
            <person name="Sierra R."/>
            <person name="Euteneuer U."/>
            <person name="Pillet L."/>
            <person name="Moustafa A."/>
            <person name="Platzer M."/>
            <person name="Groth M."/>
            <person name="Szafranski K."/>
            <person name="Schliwa M."/>
        </authorList>
    </citation>
    <scope>NUCLEOTIDE SEQUENCE [LARGE SCALE GENOMIC DNA]</scope>
</reference>
<evidence type="ECO:0000313" key="1">
    <source>
        <dbReference type="EMBL" id="ETO36553.1"/>
    </source>
</evidence>
<sequence>MISLQLGRKQLDSVFQYLVNRYRKYFYSGHTQFIMKLKKSSLGTIAVKLDERQFDDTFNLLTNGFQNRKYIYKYLLEITAMKLNEKQLKELNDKQLYLFTKQLLGRVKRTDND</sequence>
<gene>
    <name evidence="1" type="ORF">RFI_00509</name>
</gene>
<organism evidence="1 2">
    <name type="scientific">Reticulomyxa filosa</name>
    <dbReference type="NCBI Taxonomy" id="46433"/>
    <lineage>
        <taxon>Eukaryota</taxon>
        <taxon>Sar</taxon>
        <taxon>Rhizaria</taxon>
        <taxon>Retaria</taxon>
        <taxon>Foraminifera</taxon>
        <taxon>Monothalamids</taxon>
        <taxon>Reticulomyxidae</taxon>
        <taxon>Reticulomyxa</taxon>
    </lineage>
</organism>
<name>X6PEM0_RETFI</name>
<dbReference type="AlphaFoldDB" id="X6PEM0"/>
<comment type="caution">
    <text evidence="1">The sequence shown here is derived from an EMBL/GenBank/DDBJ whole genome shotgun (WGS) entry which is preliminary data.</text>
</comment>
<dbReference type="EMBL" id="ASPP01000544">
    <property type="protein sequence ID" value="ETO36553.1"/>
    <property type="molecule type" value="Genomic_DNA"/>
</dbReference>
<dbReference type="Proteomes" id="UP000023152">
    <property type="component" value="Unassembled WGS sequence"/>
</dbReference>
<accession>X6PEM0</accession>
<protein>
    <submittedName>
        <fullName evidence="1">Uncharacterized protein</fullName>
    </submittedName>
</protein>
<proteinExistence type="predicted"/>
<keyword evidence="2" id="KW-1185">Reference proteome</keyword>
<evidence type="ECO:0000313" key="2">
    <source>
        <dbReference type="Proteomes" id="UP000023152"/>
    </source>
</evidence>